<evidence type="ECO:0000256" key="2">
    <source>
        <dbReference type="ARBA" id="ARBA00022448"/>
    </source>
</evidence>
<evidence type="ECO:0000256" key="7">
    <source>
        <dbReference type="ARBA" id="ARBA00023065"/>
    </source>
</evidence>
<keyword evidence="5 10" id="KW-0812">Transmembrane</keyword>
<evidence type="ECO:0000256" key="3">
    <source>
        <dbReference type="ARBA" id="ARBA00022449"/>
    </source>
</evidence>
<dbReference type="EMBL" id="FRBY01000001">
    <property type="protein sequence ID" value="SHL37572.1"/>
    <property type="molecule type" value="Genomic_DNA"/>
</dbReference>
<evidence type="ECO:0000256" key="9">
    <source>
        <dbReference type="ARBA" id="ARBA00031636"/>
    </source>
</evidence>
<dbReference type="GO" id="GO:0006811">
    <property type="term" value="P:monoatomic ion transport"/>
    <property type="evidence" value="ECO:0007669"/>
    <property type="project" value="UniProtKB-KW"/>
</dbReference>
<feature type="transmembrane region" description="Helical" evidence="10">
    <location>
        <begin position="445"/>
        <end position="465"/>
    </location>
</feature>
<keyword evidence="12" id="KW-1185">Reference proteome</keyword>
<dbReference type="InterPro" id="IPR048279">
    <property type="entry name" value="MdtK-like"/>
</dbReference>
<dbReference type="GO" id="GO:0042910">
    <property type="term" value="F:xenobiotic transmembrane transporter activity"/>
    <property type="evidence" value="ECO:0007669"/>
    <property type="project" value="InterPro"/>
</dbReference>
<gene>
    <name evidence="11" type="ORF">SAMN05444366_0513</name>
</gene>
<dbReference type="Proteomes" id="UP000184121">
    <property type="component" value="Unassembled WGS sequence"/>
</dbReference>
<keyword evidence="8 10" id="KW-0472">Membrane</keyword>
<dbReference type="CDD" id="cd13139">
    <property type="entry name" value="MATE_like_14"/>
    <property type="match status" value="1"/>
</dbReference>
<feature type="transmembrane region" description="Helical" evidence="10">
    <location>
        <begin position="38"/>
        <end position="63"/>
    </location>
</feature>
<keyword evidence="2" id="KW-0813">Transport</keyword>
<dbReference type="RefSeq" id="WP_072970070.1">
    <property type="nucleotide sequence ID" value="NZ_FRBY01000001.1"/>
</dbReference>
<feature type="transmembrane region" description="Helical" evidence="10">
    <location>
        <begin position="386"/>
        <end position="407"/>
    </location>
</feature>
<reference evidence="12" key="1">
    <citation type="submission" date="2016-11" db="EMBL/GenBank/DDBJ databases">
        <authorList>
            <person name="Varghese N."/>
            <person name="Submissions S."/>
        </authorList>
    </citation>
    <scope>NUCLEOTIDE SEQUENCE [LARGE SCALE GENOMIC DNA]</scope>
    <source>
        <strain evidence="12">DSM 1811</strain>
    </source>
</reference>
<dbReference type="GO" id="GO:0005886">
    <property type="term" value="C:plasma membrane"/>
    <property type="evidence" value="ECO:0007669"/>
    <property type="project" value="UniProtKB-SubCell"/>
</dbReference>
<accession>A0A1M7A496</accession>
<evidence type="ECO:0000313" key="12">
    <source>
        <dbReference type="Proteomes" id="UP000184121"/>
    </source>
</evidence>
<dbReference type="Pfam" id="PF01554">
    <property type="entry name" value="MatE"/>
    <property type="match status" value="2"/>
</dbReference>
<evidence type="ECO:0000256" key="10">
    <source>
        <dbReference type="SAM" id="Phobius"/>
    </source>
</evidence>
<dbReference type="InterPro" id="IPR050222">
    <property type="entry name" value="MATE_MdtK"/>
</dbReference>
<feature type="transmembrane region" description="Helical" evidence="10">
    <location>
        <begin position="265"/>
        <end position="287"/>
    </location>
</feature>
<dbReference type="PANTHER" id="PTHR43298">
    <property type="entry name" value="MULTIDRUG RESISTANCE PROTEIN NORM-RELATED"/>
    <property type="match status" value="1"/>
</dbReference>
<dbReference type="NCBIfam" id="TIGR00797">
    <property type="entry name" value="matE"/>
    <property type="match status" value="1"/>
</dbReference>
<keyword evidence="4" id="KW-1003">Cell membrane</keyword>
<proteinExistence type="predicted"/>
<dbReference type="AlphaFoldDB" id="A0A1M7A496"/>
<evidence type="ECO:0000256" key="8">
    <source>
        <dbReference type="ARBA" id="ARBA00023136"/>
    </source>
</evidence>
<feature type="transmembrane region" description="Helical" evidence="10">
    <location>
        <begin position="307"/>
        <end position="329"/>
    </location>
</feature>
<feature type="transmembrane region" description="Helical" evidence="10">
    <location>
        <begin position="193"/>
        <end position="215"/>
    </location>
</feature>
<comment type="subcellular location">
    <subcellularLocation>
        <location evidence="1">Cell membrane</location>
        <topology evidence="1">Multi-pass membrane protein</topology>
    </subcellularLocation>
</comment>
<name>A0A1M7A496_9FLAO</name>
<dbReference type="STRING" id="29534.SAMN05444366_0513"/>
<feature type="transmembrane region" description="Helical" evidence="10">
    <location>
        <begin position="350"/>
        <end position="374"/>
    </location>
</feature>
<feature type="transmembrane region" description="Helical" evidence="10">
    <location>
        <begin position="235"/>
        <end position="253"/>
    </location>
</feature>
<evidence type="ECO:0000256" key="1">
    <source>
        <dbReference type="ARBA" id="ARBA00004651"/>
    </source>
</evidence>
<dbReference type="InterPro" id="IPR002528">
    <property type="entry name" value="MATE_fam"/>
</dbReference>
<keyword evidence="3" id="KW-0050">Antiport</keyword>
<evidence type="ECO:0000313" key="11">
    <source>
        <dbReference type="EMBL" id="SHL37572.1"/>
    </source>
</evidence>
<dbReference type="OrthoDB" id="9776324at2"/>
<keyword evidence="7" id="KW-0406">Ion transport</keyword>
<sequence>MTETTIQKSLFSKIFTTLKQAIKGDESFDYTAGSIKKAVILLAIPMVLEMMMESVFALVDLYFVGHLEHSSFAIQTVGLTESVLTIIYSLAIGMSMAATAVVARRIGEKDPVAAAKAGMQAIIIACAVNSVMSILGVIYAKDILILMGASVEAAEHGFRFTQIMIGSSLCIMLLFLINGIFRGAGNAAIAMKSLWLANICNIILCPILINGLGPIPAFGLVGAALATTLGRSIGVLYQVYHLFFGNGVLRIYVSYFIPDFKQIKALVKIAAPGILQFVIASCSWIFLAQLVATTGGDHGSAGYQTALRIMMFFILPAWGLSNAAATLVGQNLGAKQIERAEKSVYTTARYNVIFMATIMVITLVFGKYIISFFTNDEMVRVVAVEALQIMSIGFVFYGIGMVLINTFNGAGDTWTPTGINFFGFWLFQIPLAYVLAKHFNMGPTGVFIAIPVAETAITLAGIVLYKRGKWKRIQV</sequence>
<dbReference type="GO" id="GO:0015297">
    <property type="term" value="F:antiporter activity"/>
    <property type="evidence" value="ECO:0007669"/>
    <property type="project" value="UniProtKB-KW"/>
</dbReference>
<feature type="transmembrane region" description="Helical" evidence="10">
    <location>
        <begin position="83"/>
        <end position="102"/>
    </location>
</feature>
<protein>
    <recommendedName>
        <fullName evidence="9">Multidrug-efflux transporter</fullName>
    </recommendedName>
</protein>
<evidence type="ECO:0000256" key="5">
    <source>
        <dbReference type="ARBA" id="ARBA00022692"/>
    </source>
</evidence>
<evidence type="ECO:0000256" key="4">
    <source>
        <dbReference type="ARBA" id="ARBA00022475"/>
    </source>
</evidence>
<organism evidence="11 12">
    <name type="scientific">Flavobacterium saccharophilum</name>
    <dbReference type="NCBI Taxonomy" id="29534"/>
    <lineage>
        <taxon>Bacteria</taxon>
        <taxon>Pseudomonadati</taxon>
        <taxon>Bacteroidota</taxon>
        <taxon>Flavobacteriia</taxon>
        <taxon>Flavobacteriales</taxon>
        <taxon>Flavobacteriaceae</taxon>
        <taxon>Flavobacterium</taxon>
    </lineage>
</organism>
<keyword evidence="6 10" id="KW-1133">Transmembrane helix</keyword>
<feature type="transmembrane region" description="Helical" evidence="10">
    <location>
        <begin position="160"/>
        <end position="181"/>
    </location>
</feature>
<evidence type="ECO:0000256" key="6">
    <source>
        <dbReference type="ARBA" id="ARBA00022989"/>
    </source>
</evidence>
<feature type="transmembrane region" description="Helical" evidence="10">
    <location>
        <begin position="419"/>
        <end position="439"/>
    </location>
</feature>
<feature type="transmembrane region" description="Helical" evidence="10">
    <location>
        <begin position="122"/>
        <end position="140"/>
    </location>
</feature>
<dbReference type="PANTHER" id="PTHR43298:SF2">
    <property type="entry name" value="FMN_FAD EXPORTER YEEO-RELATED"/>
    <property type="match status" value="1"/>
</dbReference>
<dbReference type="PIRSF" id="PIRSF006603">
    <property type="entry name" value="DinF"/>
    <property type="match status" value="1"/>
</dbReference>